<comment type="caution">
    <text evidence="1">The sequence shown here is derived from an EMBL/GenBank/DDBJ whole genome shotgun (WGS) entry which is preliminary data.</text>
</comment>
<dbReference type="EMBL" id="JAVIJP010000005">
    <property type="protein sequence ID" value="KAL3654012.1"/>
    <property type="molecule type" value="Genomic_DNA"/>
</dbReference>
<sequence length="346" mass="38474">MSAILRNSSKFLKILSIIRVQFEKSMEQGSPGRRLLASSSNNDELIDLTNELNPIVHSFIDESSVLRELNPRNEIETQNLESSLMAFQIPQTPHIGTPFPVSPLAGDQFIAQFQGTNEGLSGMYNMPDNSFSHDPQLFQISNGDEISVPPNAIVPHDAWYNSNDIMNFAGLSLPNYPSEYPSFSTILEGENNGSSQNQEMTVGSSIIVHPLVNVDETYSTPQAQTSLVIHGPSFSSHSLRIYDNVPNPMNVQGGWDGVAGGSSSHSKGPDLSGQKRKMVWEDDNTPSYQSLNPSFGRYQRYSSSMNDNEGSRYKLYDRRYEAIGLPVDPHLRIFNANKGNEKRRIV</sequence>
<accession>A0ABD3EIG0</accession>
<dbReference type="Proteomes" id="UP001632038">
    <property type="component" value="Unassembled WGS sequence"/>
</dbReference>
<reference evidence="2" key="1">
    <citation type="journal article" date="2024" name="IScience">
        <title>Strigolactones Initiate the Formation of Haustorium-like Structures in Castilleja.</title>
        <authorList>
            <person name="Buerger M."/>
            <person name="Peterson D."/>
            <person name="Chory J."/>
        </authorList>
    </citation>
    <scope>NUCLEOTIDE SEQUENCE [LARGE SCALE GENOMIC DNA]</scope>
</reference>
<gene>
    <name evidence="1" type="ORF">CASFOL_003693</name>
</gene>
<dbReference type="AlphaFoldDB" id="A0ABD3EIG0"/>
<evidence type="ECO:0000313" key="2">
    <source>
        <dbReference type="Proteomes" id="UP001632038"/>
    </source>
</evidence>
<keyword evidence="2" id="KW-1185">Reference proteome</keyword>
<name>A0ABD3EIG0_9LAMI</name>
<evidence type="ECO:0000313" key="1">
    <source>
        <dbReference type="EMBL" id="KAL3654012.1"/>
    </source>
</evidence>
<proteinExistence type="predicted"/>
<protein>
    <submittedName>
        <fullName evidence="1">Uncharacterized protein</fullName>
    </submittedName>
</protein>
<organism evidence="1 2">
    <name type="scientific">Castilleja foliolosa</name>
    <dbReference type="NCBI Taxonomy" id="1961234"/>
    <lineage>
        <taxon>Eukaryota</taxon>
        <taxon>Viridiplantae</taxon>
        <taxon>Streptophyta</taxon>
        <taxon>Embryophyta</taxon>
        <taxon>Tracheophyta</taxon>
        <taxon>Spermatophyta</taxon>
        <taxon>Magnoliopsida</taxon>
        <taxon>eudicotyledons</taxon>
        <taxon>Gunneridae</taxon>
        <taxon>Pentapetalae</taxon>
        <taxon>asterids</taxon>
        <taxon>lamiids</taxon>
        <taxon>Lamiales</taxon>
        <taxon>Orobanchaceae</taxon>
        <taxon>Pedicularideae</taxon>
        <taxon>Castillejinae</taxon>
        <taxon>Castilleja</taxon>
    </lineage>
</organism>